<evidence type="ECO:0000259" key="1">
    <source>
        <dbReference type="PROSITE" id="PS50908"/>
    </source>
</evidence>
<dbReference type="Proteomes" id="UP000054047">
    <property type="component" value="Unassembled WGS sequence"/>
</dbReference>
<dbReference type="Pfam" id="PF05773">
    <property type="entry name" value="RWD"/>
    <property type="match status" value="1"/>
</dbReference>
<dbReference type="OrthoDB" id="5873844at2759"/>
<dbReference type="AlphaFoldDB" id="A0A0C2FPU8"/>
<gene>
    <name evidence="2" type="ORF">ANCDUO_21203</name>
</gene>
<organism evidence="2 3">
    <name type="scientific">Ancylostoma duodenale</name>
    <dbReference type="NCBI Taxonomy" id="51022"/>
    <lineage>
        <taxon>Eukaryota</taxon>
        <taxon>Metazoa</taxon>
        <taxon>Ecdysozoa</taxon>
        <taxon>Nematoda</taxon>
        <taxon>Chromadorea</taxon>
        <taxon>Rhabditida</taxon>
        <taxon>Rhabditina</taxon>
        <taxon>Rhabditomorpha</taxon>
        <taxon>Strongyloidea</taxon>
        <taxon>Ancylostomatidae</taxon>
        <taxon>Ancylostomatinae</taxon>
        <taxon>Ancylostoma</taxon>
    </lineage>
</organism>
<reference evidence="2 3" key="1">
    <citation type="submission" date="2013-12" db="EMBL/GenBank/DDBJ databases">
        <title>Draft genome of the parsitic nematode Ancylostoma duodenale.</title>
        <authorList>
            <person name="Mitreva M."/>
        </authorList>
    </citation>
    <scope>NUCLEOTIDE SEQUENCE [LARGE SCALE GENOMIC DNA]</scope>
    <source>
        <strain evidence="2 3">Zhejiang</strain>
    </source>
</reference>
<dbReference type="InterPro" id="IPR016135">
    <property type="entry name" value="UBQ-conjugating_enzyme/RWD"/>
</dbReference>
<sequence length="100" mass="11530">RKSFDTKQLPPVQLVFRLPKEYPTSEPELTVECIWISKDWTEKIQKELTRAISENSGFPVLFIASQEVKDFVQTNQQESLEICLDDNPYSSAHVGLLRFG</sequence>
<feature type="domain" description="RWD" evidence="1">
    <location>
        <begin position="1"/>
        <end position="75"/>
    </location>
</feature>
<dbReference type="CDD" id="cd23820">
    <property type="entry name" value="RWD_RNF14"/>
    <property type="match status" value="1"/>
</dbReference>
<dbReference type="InterPro" id="IPR006575">
    <property type="entry name" value="RWD_dom"/>
</dbReference>
<evidence type="ECO:0000313" key="3">
    <source>
        <dbReference type="Proteomes" id="UP000054047"/>
    </source>
</evidence>
<dbReference type="Gene3D" id="3.10.110.10">
    <property type="entry name" value="Ubiquitin Conjugating Enzyme"/>
    <property type="match status" value="1"/>
</dbReference>
<protein>
    <recommendedName>
        <fullName evidence="1">RWD domain-containing protein</fullName>
    </recommendedName>
</protein>
<proteinExistence type="predicted"/>
<accession>A0A0C2FPU8</accession>
<feature type="non-terminal residue" evidence="2">
    <location>
        <position position="1"/>
    </location>
</feature>
<name>A0A0C2FPU8_9BILA</name>
<dbReference type="EMBL" id="KN757463">
    <property type="protein sequence ID" value="KIH48724.1"/>
    <property type="molecule type" value="Genomic_DNA"/>
</dbReference>
<dbReference type="SUPFAM" id="SSF54495">
    <property type="entry name" value="UBC-like"/>
    <property type="match status" value="1"/>
</dbReference>
<keyword evidence="3" id="KW-1185">Reference proteome</keyword>
<dbReference type="PROSITE" id="PS50908">
    <property type="entry name" value="RWD"/>
    <property type="match status" value="1"/>
</dbReference>
<evidence type="ECO:0000313" key="2">
    <source>
        <dbReference type="EMBL" id="KIH48724.1"/>
    </source>
</evidence>